<protein>
    <recommendedName>
        <fullName evidence="4">Steroid 5-alpha reductase C-terminal domain-containing protein</fullName>
    </recommendedName>
</protein>
<evidence type="ECO:0000313" key="3">
    <source>
        <dbReference type="Proteomes" id="UP001516023"/>
    </source>
</evidence>
<sequence>MSTIMKADPTQLTPYHTTFLTSIGFAVLTFTVSTLEGNLSQVDKLWSILPSVYAWICVTDSRTRLMAILSTLWSIRLTFNFYRRGGYSWPKVWLGEEDYRWNVIRRGTLGGWWTLLTQKWIMVVFNIVFISLFQNWLLLWIASPSLVAWSVAIKATHCRNQYPYIKDGLNVLDGLASVLFLLALTVETIADNQEYSFQTQKRLHKQKSEKLDDFCRTGLFSIVRKPNYAAEQFLWLSYYLFSVAASYSLWNWSVGGSLALCLLFQGSGWLTEKISVRKYPSYVEYQHSVPLYVPNFTMSLSYCGKNANESIVSQKKHKQQ</sequence>
<feature type="transmembrane region" description="Helical" evidence="1">
    <location>
        <begin position="249"/>
        <end position="270"/>
    </location>
</feature>
<dbReference type="PANTHER" id="PTHR32251:SF23">
    <property type="entry name" value="3-OXO-5-ALPHA-STEROID 4-DEHYDROGENASE (DUF1295)"/>
    <property type="match status" value="1"/>
</dbReference>
<dbReference type="PROSITE" id="PS50244">
    <property type="entry name" value="S5A_REDUCTASE"/>
    <property type="match status" value="1"/>
</dbReference>
<name>A0ABD3QAM7_9STRA</name>
<keyword evidence="3" id="KW-1185">Reference proteome</keyword>
<dbReference type="Gene3D" id="1.20.120.1630">
    <property type="match status" value="1"/>
</dbReference>
<organism evidence="2 3">
    <name type="scientific">Cyclotella cryptica</name>
    <dbReference type="NCBI Taxonomy" id="29204"/>
    <lineage>
        <taxon>Eukaryota</taxon>
        <taxon>Sar</taxon>
        <taxon>Stramenopiles</taxon>
        <taxon>Ochrophyta</taxon>
        <taxon>Bacillariophyta</taxon>
        <taxon>Coscinodiscophyceae</taxon>
        <taxon>Thalassiosirophycidae</taxon>
        <taxon>Stephanodiscales</taxon>
        <taxon>Stephanodiscaceae</taxon>
        <taxon>Cyclotella</taxon>
    </lineage>
</organism>
<keyword evidence="1" id="KW-0812">Transmembrane</keyword>
<keyword evidence="1" id="KW-1133">Transmembrane helix</keyword>
<evidence type="ECO:0008006" key="4">
    <source>
        <dbReference type="Google" id="ProtNLM"/>
    </source>
</evidence>
<feature type="transmembrane region" description="Helical" evidence="1">
    <location>
        <begin position="109"/>
        <end position="130"/>
    </location>
</feature>
<dbReference type="InterPro" id="IPR010721">
    <property type="entry name" value="UstE-like"/>
</dbReference>
<dbReference type="Proteomes" id="UP001516023">
    <property type="component" value="Unassembled WGS sequence"/>
</dbReference>
<comment type="caution">
    <text evidence="2">The sequence shown here is derived from an EMBL/GenBank/DDBJ whole genome shotgun (WGS) entry which is preliminary data.</text>
</comment>
<keyword evidence="1" id="KW-0472">Membrane</keyword>
<feature type="transmembrane region" description="Helical" evidence="1">
    <location>
        <begin position="168"/>
        <end position="186"/>
    </location>
</feature>
<proteinExistence type="predicted"/>
<dbReference type="PANTHER" id="PTHR32251">
    <property type="entry name" value="3-OXO-5-ALPHA-STEROID 4-DEHYDROGENASE"/>
    <property type="match status" value="1"/>
</dbReference>
<reference evidence="2 3" key="1">
    <citation type="journal article" date="2020" name="G3 (Bethesda)">
        <title>Improved Reference Genome for Cyclotella cryptica CCMP332, a Model for Cell Wall Morphogenesis, Salinity Adaptation, and Lipid Production in Diatoms (Bacillariophyta).</title>
        <authorList>
            <person name="Roberts W.R."/>
            <person name="Downey K.M."/>
            <person name="Ruck E.C."/>
            <person name="Traller J.C."/>
            <person name="Alverson A.J."/>
        </authorList>
    </citation>
    <scope>NUCLEOTIDE SEQUENCE [LARGE SCALE GENOMIC DNA]</scope>
    <source>
        <strain evidence="2 3">CCMP332</strain>
    </source>
</reference>
<gene>
    <name evidence="2" type="ORF">HJC23_010514</name>
</gene>
<dbReference type="Pfam" id="PF06966">
    <property type="entry name" value="DUF1295"/>
    <property type="match status" value="1"/>
</dbReference>
<feature type="transmembrane region" description="Helical" evidence="1">
    <location>
        <begin position="12"/>
        <end position="32"/>
    </location>
</feature>
<dbReference type="EMBL" id="JABMIG020000055">
    <property type="protein sequence ID" value="KAL3797388.1"/>
    <property type="molecule type" value="Genomic_DNA"/>
</dbReference>
<dbReference type="AlphaFoldDB" id="A0ABD3QAM7"/>
<accession>A0ABD3QAM7</accession>
<evidence type="ECO:0000256" key="1">
    <source>
        <dbReference type="SAM" id="Phobius"/>
    </source>
</evidence>
<evidence type="ECO:0000313" key="2">
    <source>
        <dbReference type="EMBL" id="KAL3797388.1"/>
    </source>
</evidence>
<feature type="transmembrane region" description="Helical" evidence="1">
    <location>
        <begin position="136"/>
        <end position="156"/>
    </location>
</feature>